<evidence type="ECO:0000259" key="3">
    <source>
        <dbReference type="Pfam" id="PF02441"/>
    </source>
</evidence>
<dbReference type="InterPro" id="IPR036551">
    <property type="entry name" value="Flavin_trans-like"/>
</dbReference>
<gene>
    <name evidence="4" type="ORF">PENDEC_c021G05427</name>
</gene>
<feature type="domain" description="Flavoprotein" evidence="3">
    <location>
        <begin position="21"/>
        <end position="229"/>
    </location>
</feature>
<comment type="caution">
    <text evidence="4">The sequence shown here is derived from an EMBL/GenBank/DDBJ whole genome shotgun (WGS) entry which is preliminary data.</text>
</comment>
<dbReference type="GO" id="GO:0015937">
    <property type="term" value="P:coenzyme A biosynthetic process"/>
    <property type="evidence" value="ECO:0007669"/>
    <property type="project" value="UniProtKB-KW"/>
</dbReference>
<dbReference type="Pfam" id="PF02441">
    <property type="entry name" value="Flavoprotein"/>
    <property type="match status" value="1"/>
</dbReference>
<dbReference type="InterPro" id="IPR003382">
    <property type="entry name" value="Flavoprotein"/>
</dbReference>
<dbReference type="PANTHER" id="PTHR14359:SF6">
    <property type="entry name" value="PHOSPHOPANTOTHENOYLCYSTEINE DECARBOXYLASE"/>
    <property type="match status" value="1"/>
</dbReference>
<name>A0A1V6P6Q2_PENDC</name>
<dbReference type="OMA" id="DQWGWSE"/>
<sequence length="238" mass="26463">MDSERIGTFSAKQHLQDNKTHILLAASGSVATIKLPNIAEALSRHGNISIRIIVTESAEKFLTGQSLEQPVLDCLQQINGVDGIYRNEDEWVTPWKRESSILHIELRKWAHILLVAPLSANTMAKMTMGIADNLLLSVIRAWDTTGLVDGDFKARKPVIFVAPAMNTAMWRHPVTKKQLRVLQEEWGCSDLNPEGWVTVLPPIEKSLACGDVGTGAMMDWRDIVRTVQEYLGLSAIEP</sequence>
<reference evidence="5" key="1">
    <citation type="journal article" date="2017" name="Nat. Microbiol.">
        <title>Global analysis of biosynthetic gene clusters reveals vast potential of secondary metabolite production in Penicillium species.</title>
        <authorList>
            <person name="Nielsen J.C."/>
            <person name="Grijseels S."/>
            <person name="Prigent S."/>
            <person name="Ji B."/>
            <person name="Dainat J."/>
            <person name="Nielsen K.F."/>
            <person name="Frisvad J.C."/>
            <person name="Workman M."/>
            <person name="Nielsen J."/>
        </authorList>
    </citation>
    <scope>NUCLEOTIDE SEQUENCE [LARGE SCALE GENOMIC DNA]</scope>
    <source>
        <strain evidence="5">IBT 11843</strain>
    </source>
</reference>
<evidence type="ECO:0000313" key="4">
    <source>
        <dbReference type="EMBL" id="OQD72422.1"/>
    </source>
</evidence>
<dbReference type="OrthoDB" id="1532798at2759"/>
<evidence type="ECO:0000256" key="2">
    <source>
        <dbReference type="ARBA" id="ARBA00038350"/>
    </source>
</evidence>
<dbReference type="SUPFAM" id="SSF52507">
    <property type="entry name" value="Homo-oligomeric flavin-containing Cys decarboxylases, HFCD"/>
    <property type="match status" value="1"/>
</dbReference>
<accession>A0A1V6P6Q2</accession>
<dbReference type="Gene3D" id="3.40.50.1950">
    <property type="entry name" value="Flavin prenyltransferase-like"/>
    <property type="match status" value="1"/>
</dbReference>
<dbReference type="EMBL" id="MDYL01000021">
    <property type="protein sequence ID" value="OQD72422.1"/>
    <property type="molecule type" value="Genomic_DNA"/>
</dbReference>
<organism evidence="4 5">
    <name type="scientific">Penicillium decumbens</name>
    <dbReference type="NCBI Taxonomy" id="69771"/>
    <lineage>
        <taxon>Eukaryota</taxon>
        <taxon>Fungi</taxon>
        <taxon>Dikarya</taxon>
        <taxon>Ascomycota</taxon>
        <taxon>Pezizomycotina</taxon>
        <taxon>Eurotiomycetes</taxon>
        <taxon>Eurotiomycetidae</taxon>
        <taxon>Eurotiales</taxon>
        <taxon>Aspergillaceae</taxon>
        <taxon>Penicillium</taxon>
    </lineage>
</organism>
<evidence type="ECO:0000256" key="1">
    <source>
        <dbReference type="ARBA" id="ARBA00022993"/>
    </source>
</evidence>
<protein>
    <recommendedName>
        <fullName evidence="3">Flavoprotein domain-containing protein</fullName>
    </recommendedName>
</protein>
<evidence type="ECO:0000313" key="5">
    <source>
        <dbReference type="Proteomes" id="UP000191522"/>
    </source>
</evidence>
<keyword evidence="1" id="KW-0173">Coenzyme A biosynthesis</keyword>
<dbReference type="GO" id="GO:0071513">
    <property type="term" value="C:phosphopantothenoylcysteine decarboxylase complex"/>
    <property type="evidence" value="ECO:0007669"/>
    <property type="project" value="TreeGrafter"/>
</dbReference>
<comment type="similarity">
    <text evidence="2">Belongs to the HFCD (homooligomeric flavin containing Cys decarboxylase) superfamily.</text>
</comment>
<dbReference type="GO" id="GO:0010181">
    <property type="term" value="F:FMN binding"/>
    <property type="evidence" value="ECO:0007669"/>
    <property type="project" value="TreeGrafter"/>
</dbReference>
<dbReference type="STRING" id="69771.A0A1V6P6Q2"/>
<dbReference type="PANTHER" id="PTHR14359">
    <property type="entry name" value="HOMO-OLIGOMERIC FLAVIN CONTAINING CYS DECARBOXYLASE FAMILY"/>
    <property type="match status" value="1"/>
</dbReference>
<keyword evidence="5" id="KW-1185">Reference proteome</keyword>
<dbReference type="AlphaFoldDB" id="A0A1V6P6Q2"/>
<proteinExistence type="inferred from homology"/>
<dbReference type="Proteomes" id="UP000191522">
    <property type="component" value="Unassembled WGS sequence"/>
</dbReference>
<dbReference type="GO" id="GO:0004633">
    <property type="term" value="F:phosphopantothenoylcysteine decarboxylase activity"/>
    <property type="evidence" value="ECO:0007669"/>
    <property type="project" value="TreeGrafter"/>
</dbReference>